<feature type="transmembrane region" description="Helical" evidence="1">
    <location>
        <begin position="1201"/>
        <end position="1228"/>
    </location>
</feature>
<dbReference type="RefSeq" id="WP_017841779.1">
    <property type="nucleotide sequence ID" value="NZ_CP035467.1"/>
</dbReference>
<feature type="transmembrane region" description="Helical" evidence="1">
    <location>
        <begin position="1168"/>
        <end position="1189"/>
    </location>
</feature>
<proteinExistence type="predicted"/>
<keyword evidence="2" id="KW-0732">Signal</keyword>
<gene>
    <name evidence="3" type="ORF">EQU24_20445</name>
</gene>
<dbReference type="STRING" id="675511.GCA_000341735_03338"/>
<keyword evidence="1" id="KW-1133">Transmembrane helix</keyword>
<reference evidence="4" key="1">
    <citation type="journal article" date="2019" name="J. Bacteriol.">
        <title>A Mutagenic Screen Identifies a TonB-Dependent Receptor Required for the Lanthanide Metal Switch in the Type I Methanotroph 'Methylotuvimicrobium buryatense' 5GB1C.</title>
        <authorList>
            <person name="Groom J.D."/>
            <person name="Ford S.M."/>
            <person name="Pesesky M.W."/>
            <person name="Lidstrom M.E."/>
        </authorList>
    </citation>
    <scope>NUCLEOTIDE SEQUENCE [LARGE SCALE GENOMIC DNA]</scope>
    <source>
        <strain evidence="4">5GB1C</strain>
    </source>
</reference>
<dbReference type="OrthoDB" id="220327at2"/>
<keyword evidence="1" id="KW-0812">Transmembrane</keyword>
<evidence type="ECO:0000256" key="2">
    <source>
        <dbReference type="SAM" id="SignalP"/>
    </source>
</evidence>
<keyword evidence="4" id="KW-1185">Reference proteome</keyword>
<feature type="transmembrane region" description="Helical" evidence="1">
    <location>
        <begin position="1306"/>
        <end position="1327"/>
    </location>
</feature>
<protein>
    <submittedName>
        <fullName evidence="3">Uncharacterized protein</fullName>
    </submittedName>
</protein>
<feature type="transmembrane region" description="Helical" evidence="1">
    <location>
        <begin position="473"/>
        <end position="493"/>
    </location>
</feature>
<keyword evidence="1" id="KW-0472">Membrane</keyword>
<evidence type="ECO:0000313" key="4">
    <source>
        <dbReference type="Proteomes" id="UP000305881"/>
    </source>
</evidence>
<dbReference type="EMBL" id="CP035467">
    <property type="protein sequence ID" value="QCW84336.1"/>
    <property type="molecule type" value="Genomic_DNA"/>
</dbReference>
<feature type="transmembrane region" description="Helical" evidence="1">
    <location>
        <begin position="677"/>
        <end position="704"/>
    </location>
</feature>
<feature type="signal peptide" evidence="2">
    <location>
        <begin position="1"/>
        <end position="20"/>
    </location>
</feature>
<organism evidence="3 4">
    <name type="scientific">Methylotuvimicrobium buryatense</name>
    <name type="common">Methylomicrobium buryatense</name>
    <dbReference type="NCBI Taxonomy" id="95641"/>
    <lineage>
        <taxon>Bacteria</taxon>
        <taxon>Pseudomonadati</taxon>
        <taxon>Pseudomonadota</taxon>
        <taxon>Gammaproteobacteria</taxon>
        <taxon>Methylococcales</taxon>
        <taxon>Methylococcaceae</taxon>
        <taxon>Methylotuvimicrobium</taxon>
    </lineage>
</organism>
<accession>A0A4P9UX09</accession>
<sequence length="1362" mass="152204">MLRVRCLLLPLLWLAFPCWAEPLKPENVPEPLKPWIDWVLHDDTERGCPFLYNSFEQKRCAWPSRLDLVLSGTEGRFTIDWNAYRESWVNLPGHDKQWPLNVTANGKPLLVTEKKGRPSVFLEPGTYTIEGAFAWDKLPENLTIPQDTGLITLRINGRIIDRPNLKQGQLWLTGTDDRPVKPDERNSLELQVFRQLIDEIPMQVLTRLDLNVSGEQREVKLAYPMLEGFLPLRIDSPLPARLEPDGQLLVQVRPGRWQLDILARSTEALNSIPISEPLSDQPDDWPKSEIWVFDARPSLRVVEIERPAAIDPSQTNLPEHWKRFPAYAIKQGESLVLKTIRRGDPDGEPNNLNLTRILWLDFNGKGYTVNDKITGTLSQGWRLDALPGVELGRVSLDGTNQLITRAPDGQSRGVEIRKGVIRLDADSRIDGSPGALNAVGWAQSFHQVHAELNLPPGWRLLAAGGVDNVPDSWLSRWTLLDLFLVLVAALAALRLWDVYRGALTLLTLVLIWHEPGAPQWVWLNILAAVALLKVLPEGRFRNVAGAFRNVALAVLVLIAIPFMVDQVRIGLYPQLEKPWQQIQGPRYERPVAGAMPEAADELMMMEAPSLDTVRKKARSAAGIVAKAVPSAVPQKRLSERTDPNAKIQTGPGLPQWQWQTINLSWNGSVAPDQQISLWYLSPFVTMLLNFLRVGLIAFLAIAMIERLPKHFKFNRSAASLLVILGLPLLMMTPSTPVQAAFPDPVLLDELKNRLQKAPDCVPNCAGISLMRFTISGKELTIDLEVHARDKVAVPLPGHYEQWFPNTVSIDGEPAKALYSFNNGLWLALDAGLHRVVMKGTAPAMAKFTVPLPLKPKRAELAVSDWQVFGVHENGLTDDQLQFSRIAQTEAVTEKAAFDPGILPSFVRIERTLQLGLDWRVETRVVRVSPSGSSIVLAVPLLDGESVITGGVRVEKGKALVNMTATQSVMHWESVLKKTEHIELSAEQTDQWIEVWRADVSPVWHIETAGIAMMHQDKRGYWLPEWRPWPGEQIVLTVSRPEPAPGQTLTIESSRLNLTPGSRSRNAQLELAVDSSLAVQHTIQIPEQAVLEAVTINGQSRPIRQKDREVVLPIDPGKQQVVLNWQESVPMSSLLESSRVDLALPSVNSNIHVTLGEDRWVLMTMGPRFGPAVLIWGVLVVIVIVSFGLGKVTLTPLKTRHWLLLLIGLSQIPVLSALIVVLWLIALGLRKERPAQSTKTFNAAQVGLGLLTLLSLMLLFWAVEQGLLGTPDMQITGNQSSAYRLNWYQDRSAELLPTATVVSVPLMVYRLLMLAWSLWLAVALLNWLKWGWTCFSSNGLWKKDIVKLESPLDLGHREENGKQ</sequence>
<dbReference type="KEGG" id="mbur:EQU24_20445"/>
<evidence type="ECO:0000313" key="3">
    <source>
        <dbReference type="EMBL" id="QCW84336.1"/>
    </source>
</evidence>
<feature type="transmembrane region" description="Helical" evidence="1">
    <location>
        <begin position="1240"/>
        <end position="1262"/>
    </location>
</feature>
<feature type="chain" id="PRO_5020516073" evidence="2">
    <location>
        <begin position="21"/>
        <end position="1362"/>
    </location>
</feature>
<evidence type="ECO:0000256" key="1">
    <source>
        <dbReference type="SAM" id="Phobius"/>
    </source>
</evidence>
<dbReference type="Proteomes" id="UP000305881">
    <property type="component" value="Chromosome"/>
</dbReference>
<name>A0A4P9UX09_METBY</name>
<feature type="transmembrane region" description="Helical" evidence="1">
    <location>
        <begin position="547"/>
        <end position="564"/>
    </location>
</feature>